<name>A0A1X7VYW3_AMPQE</name>
<dbReference type="InParanoid" id="A0A1X7VYW3"/>
<protein>
    <submittedName>
        <fullName evidence="3">Uncharacterized protein</fullName>
    </submittedName>
</protein>
<keyword evidence="1" id="KW-0547">Nucleotide-binding</keyword>
<accession>A0A1X7VYW3</accession>
<dbReference type="Gene3D" id="3.90.650.10">
    <property type="entry name" value="PurM-like C-terminal domain"/>
    <property type="match status" value="2"/>
</dbReference>
<dbReference type="OrthoDB" id="409395at2759"/>
<dbReference type="GO" id="GO:0016260">
    <property type="term" value="P:selenocysteine biosynthetic process"/>
    <property type="evidence" value="ECO:0007669"/>
    <property type="project" value="TreeGrafter"/>
</dbReference>
<dbReference type="GO" id="GO:0004756">
    <property type="term" value="F:selenide, water dikinase activity"/>
    <property type="evidence" value="ECO:0007669"/>
    <property type="project" value="TreeGrafter"/>
</dbReference>
<dbReference type="PANTHER" id="PTHR10256">
    <property type="entry name" value="SELENIDE, WATER DIKINASE"/>
    <property type="match status" value="1"/>
</dbReference>
<dbReference type="AlphaFoldDB" id="A0A1X7VYW3"/>
<dbReference type="InterPro" id="IPR004536">
    <property type="entry name" value="SPS/SelD"/>
</dbReference>
<dbReference type="GO" id="GO:0005524">
    <property type="term" value="F:ATP binding"/>
    <property type="evidence" value="ECO:0007669"/>
    <property type="project" value="UniProtKB-KW"/>
</dbReference>
<proteinExistence type="predicted"/>
<dbReference type="PANTHER" id="PTHR10256:SF0">
    <property type="entry name" value="INACTIVE SELENIDE, WATER DIKINASE-LIKE PROTEIN-RELATED"/>
    <property type="match status" value="1"/>
</dbReference>
<dbReference type="eggNOG" id="KOG3939">
    <property type="taxonomic scope" value="Eukaryota"/>
</dbReference>
<dbReference type="GO" id="GO:0005737">
    <property type="term" value="C:cytoplasm"/>
    <property type="evidence" value="ECO:0007669"/>
    <property type="project" value="TreeGrafter"/>
</dbReference>
<evidence type="ECO:0000313" key="3">
    <source>
        <dbReference type="EnsemblMetazoa" id="Aqu2.1.44694_001"/>
    </source>
</evidence>
<reference evidence="3" key="1">
    <citation type="submission" date="2017-05" db="UniProtKB">
        <authorList>
            <consortium name="EnsemblMetazoa"/>
        </authorList>
    </citation>
    <scope>IDENTIFICATION</scope>
</reference>
<keyword evidence="2" id="KW-0067">ATP-binding</keyword>
<organism evidence="3">
    <name type="scientific">Amphimedon queenslandica</name>
    <name type="common">Sponge</name>
    <dbReference type="NCBI Taxonomy" id="400682"/>
    <lineage>
        <taxon>Eukaryota</taxon>
        <taxon>Metazoa</taxon>
        <taxon>Porifera</taxon>
        <taxon>Demospongiae</taxon>
        <taxon>Heteroscleromorpha</taxon>
        <taxon>Haplosclerida</taxon>
        <taxon>Niphatidae</taxon>
        <taxon>Amphimedon</taxon>
    </lineage>
</organism>
<evidence type="ECO:0000256" key="2">
    <source>
        <dbReference type="ARBA" id="ARBA00022840"/>
    </source>
</evidence>
<sequence>MTFSSSQQWEEFESLVTKEQIKSAYLAAIYSMARLNKTGAKLMHRYGAHGATDVLMSISFVIHSLPILDHMDVVALKAADNGLNFKLREGFSAETSGGLVVILSKDQVKLFCKEIEEIDKVQAWIIGDVIPGSREASISPDMKAVTKNLSLESADDAGGLETVMILARTVIVMLWVDVGLVN</sequence>
<dbReference type="SUPFAM" id="SSF56042">
    <property type="entry name" value="PurM C-terminal domain-like"/>
    <property type="match status" value="1"/>
</dbReference>
<dbReference type="InterPro" id="IPR036676">
    <property type="entry name" value="PurM-like_C_sf"/>
</dbReference>
<evidence type="ECO:0000256" key="1">
    <source>
        <dbReference type="ARBA" id="ARBA00022741"/>
    </source>
</evidence>
<dbReference type="EnsemblMetazoa" id="Aqu2.1.44694_001">
    <property type="protein sequence ID" value="Aqu2.1.44694_001"/>
    <property type="gene ID" value="Aqu2.1.44694"/>
</dbReference>
<dbReference type="STRING" id="400682.A0A1X7VYW3"/>